<organism evidence="1">
    <name type="scientific">Phyllostachys edulis</name>
    <name type="common">Tortoise shell bamboo</name>
    <name type="synonym">Bambusa edulis</name>
    <dbReference type="NCBI Taxonomy" id="38705"/>
    <lineage>
        <taxon>Eukaryota</taxon>
        <taxon>Viridiplantae</taxon>
        <taxon>Streptophyta</taxon>
        <taxon>Embryophyta</taxon>
        <taxon>Tracheophyta</taxon>
        <taxon>Spermatophyta</taxon>
        <taxon>Magnoliopsida</taxon>
        <taxon>Liliopsida</taxon>
        <taxon>Poales</taxon>
        <taxon>Poaceae</taxon>
        <taxon>BOP clade</taxon>
        <taxon>Bambusoideae</taxon>
        <taxon>Arundinarodae</taxon>
        <taxon>Arundinarieae</taxon>
        <taxon>Arundinariinae</taxon>
        <taxon>Phyllostachys</taxon>
    </lineage>
</organism>
<dbReference type="EMBL" id="FO203441">
    <property type="protein sequence ID" value="CCI55361.1"/>
    <property type="molecule type" value="Genomic_DNA"/>
</dbReference>
<gene>
    <name evidence="1" type="primary">PH01B035L11.6</name>
</gene>
<dbReference type="PANTHER" id="PTHR34966">
    <property type="entry name" value="OSJNBA0043L24.15 PROTEIN"/>
    <property type="match status" value="1"/>
</dbReference>
<sequence length="337" mass="36590">MAGGNLFGRVFSYVVNEFLVEGLANNRAFQRFAVKTNRTLENLSSKAKEVREELSEQWRDARGHDDEIFTVRGSVCHGLVLFDRLHESTLDELGRTLDKAVSSLAAFTTLLVGTTGSTTTFSAINEVPVMIAVAPNAYDNITTETHTRLSTSGLNTNAGDKSVAALSQLTTGASMVVPVPVEHSSVSSPMPISTTKFDTSTPTRCSTSYLDKGENHEGQVKNSSCVDEYSSQGPGLEVKMCVIKLQVVAQGKACGFGLRMCFANGENRLYRRVMGGTTALRFNQILVRSSESCRLVTLGVCRHLDSVVASVFFSKKLVRRPERFVSGVVLVISGVEE</sequence>
<evidence type="ECO:0000313" key="1">
    <source>
        <dbReference type="EMBL" id="CCI55361.1"/>
    </source>
</evidence>
<proteinExistence type="predicted"/>
<protein>
    <submittedName>
        <fullName evidence="1">PH01B035L11.6 protein</fullName>
    </submittedName>
</protein>
<reference evidence="1" key="1">
    <citation type="submission" date="2012-05" db="EMBL/GenBank/DDBJ databases">
        <authorList>
            <person name="Han B."/>
            <person name="Lu Y."/>
            <person name="Feng Q."/>
            <person name="Zhao Q."/>
            <person name="Lu T.T."/>
            <person name="Li Y."/>
            <person name="Liu K.Y."/>
            <person name="Huang X.H."/>
            <person name="Fan D.L."/>
            <person name="Weng Q.J."/>
            <person name="Zhang L."/>
            <person name="Lu Y.Q."/>
            <person name="Guo Y.L."/>
            <person name="Li W.J."/>
            <person name="Zhou C.C."/>
            <person name="Lu H.Y."/>
            <person name="Huang T."/>
            <person name="Zhu C.R."/>
            <person name="Zhao Y."/>
            <person name="Hu T."/>
            <person name="Yao N."/>
        </authorList>
    </citation>
    <scope>NUCLEOTIDE SEQUENCE</scope>
</reference>
<dbReference type="PANTHER" id="PTHR34966:SF1">
    <property type="entry name" value="OS04G0508100 PROTEIN"/>
    <property type="match status" value="1"/>
</dbReference>
<accession>L0P1P3</accession>
<name>L0P1P3_PHYED</name>
<dbReference type="AlphaFoldDB" id="L0P1P3"/>